<evidence type="ECO:0000256" key="8">
    <source>
        <dbReference type="ARBA" id="ARBA00023212"/>
    </source>
</evidence>
<evidence type="ECO:0000256" key="5">
    <source>
        <dbReference type="ARBA" id="ARBA00022794"/>
    </source>
</evidence>
<evidence type="ECO:0000313" key="14">
    <source>
        <dbReference type="Proteomes" id="UP000054408"/>
    </source>
</evidence>
<dbReference type="Proteomes" id="UP000054408">
    <property type="component" value="Unassembled WGS sequence"/>
</dbReference>
<dbReference type="GeneID" id="25568586"/>
<evidence type="ECO:0000256" key="2">
    <source>
        <dbReference type="ARBA" id="ARBA00004300"/>
    </source>
</evidence>
<dbReference type="GO" id="GO:0060271">
    <property type="term" value="P:cilium assembly"/>
    <property type="evidence" value="ECO:0007669"/>
    <property type="project" value="TreeGrafter"/>
</dbReference>
<comment type="similarity">
    <text evidence="10">Belongs to the CEP41 family.</text>
</comment>
<keyword evidence="9" id="KW-0966">Cell projection</keyword>
<dbReference type="OrthoDB" id="70250at2759"/>
<evidence type="ECO:0000256" key="1">
    <source>
        <dbReference type="ARBA" id="ARBA00004120"/>
    </source>
</evidence>
<dbReference type="CDD" id="cd00158">
    <property type="entry name" value="RHOD"/>
    <property type="match status" value="1"/>
</dbReference>
<organism evidence="13 14">
    <name type="scientific">Thecamonas trahens ATCC 50062</name>
    <dbReference type="NCBI Taxonomy" id="461836"/>
    <lineage>
        <taxon>Eukaryota</taxon>
        <taxon>Apusozoa</taxon>
        <taxon>Apusomonadida</taxon>
        <taxon>Apusomonadidae</taxon>
        <taxon>Thecamonas</taxon>
    </lineage>
</organism>
<dbReference type="PROSITE" id="PS50206">
    <property type="entry name" value="RHODANESE_3"/>
    <property type="match status" value="1"/>
</dbReference>
<dbReference type="InterPro" id="IPR001763">
    <property type="entry name" value="Rhodanese-like_dom"/>
</dbReference>
<keyword evidence="5" id="KW-0970">Cilium biogenesis/degradation</keyword>
<dbReference type="Gene3D" id="3.40.250.10">
    <property type="entry name" value="Rhodanese-like domain"/>
    <property type="match status" value="1"/>
</dbReference>
<dbReference type="SMART" id="SM00450">
    <property type="entry name" value="RHOD"/>
    <property type="match status" value="1"/>
</dbReference>
<dbReference type="AlphaFoldDB" id="A0A0L0DQ05"/>
<keyword evidence="6" id="KW-0653">Protein transport</keyword>
<dbReference type="GO" id="GO:0036064">
    <property type="term" value="C:ciliary basal body"/>
    <property type="evidence" value="ECO:0007669"/>
    <property type="project" value="TreeGrafter"/>
</dbReference>
<sequence>MIGMVPVHAEAPRKGELFRRIVPRKFMRLVQTEHMRALENMGEYEDAVGGELFPGSEPQTPIPYAGGDDDGRPLPTLDGPEVSPVSAMRAATPETADQEVPLLANSSSARYRPSVRGGVGAPQVPERAMRPSTASSFMSVSSCGSLLRGPASPASPIESFLEGGEPDFEPRYLLVDIRTEDEYAECHLDGAVHFPAARLSRSCNVFTPELRRYKNKTDSIVIVYDSAEKRAPRVAQLLFQQGFNNVVLLVGGLKAMAEQFPDMILGTLPPDAVPSPPPSARRRRRRDRAPGTASTSASRLDESYASSYLSNASRQSDLSRLPGFNARTKGNISAWH</sequence>
<dbReference type="PANTHER" id="PTHR44390:SF1">
    <property type="entry name" value="CENTROSOMAL PROTEIN OF 41 KDA"/>
    <property type="match status" value="1"/>
</dbReference>
<gene>
    <name evidence="13" type="ORF">AMSG_10344</name>
</gene>
<name>A0A0L0DQ05_THETB</name>
<evidence type="ECO:0000259" key="12">
    <source>
        <dbReference type="PROSITE" id="PS50206"/>
    </source>
</evidence>
<dbReference type="GO" id="GO:0015031">
    <property type="term" value="P:protein transport"/>
    <property type="evidence" value="ECO:0007669"/>
    <property type="project" value="UniProtKB-KW"/>
</dbReference>
<evidence type="ECO:0000313" key="13">
    <source>
        <dbReference type="EMBL" id="KNC54350.1"/>
    </source>
</evidence>
<protein>
    <recommendedName>
        <fullName evidence="12">Rhodanese domain-containing protein</fullName>
    </recommendedName>
</protein>
<keyword evidence="3" id="KW-0813">Transport</keyword>
<dbReference type="STRING" id="461836.A0A0L0DQ05"/>
<dbReference type="eggNOG" id="ENOG502QR8A">
    <property type="taxonomic scope" value="Eukaryota"/>
</dbReference>
<evidence type="ECO:0000256" key="11">
    <source>
        <dbReference type="SAM" id="MobiDB-lite"/>
    </source>
</evidence>
<feature type="domain" description="Rhodanese" evidence="12">
    <location>
        <begin position="168"/>
        <end position="265"/>
    </location>
</feature>
<reference evidence="13 14" key="1">
    <citation type="submission" date="2010-05" db="EMBL/GenBank/DDBJ databases">
        <title>The Genome Sequence of Thecamonas trahens ATCC 50062.</title>
        <authorList>
            <consortium name="The Broad Institute Genome Sequencing Platform"/>
            <person name="Russ C."/>
            <person name="Cuomo C."/>
            <person name="Shea T."/>
            <person name="Young S.K."/>
            <person name="Zeng Q."/>
            <person name="Koehrsen M."/>
            <person name="Haas B."/>
            <person name="Borodovsky M."/>
            <person name="Guigo R."/>
            <person name="Alvarado L."/>
            <person name="Berlin A."/>
            <person name="Bochicchio J."/>
            <person name="Borenstein D."/>
            <person name="Chapman S."/>
            <person name="Chen Z."/>
            <person name="Freedman E."/>
            <person name="Gellesch M."/>
            <person name="Goldberg J."/>
            <person name="Griggs A."/>
            <person name="Gujja S."/>
            <person name="Heilman E."/>
            <person name="Heiman D."/>
            <person name="Hepburn T."/>
            <person name="Howarth C."/>
            <person name="Jen D."/>
            <person name="Larson L."/>
            <person name="Mehta T."/>
            <person name="Park D."/>
            <person name="Pearson M."/>
            <person name="Roberts A."/>
            <person name="Saif S."/>
            <person name="Shenoy N."/>
            <person name="Sisk P."/>
            <person name="Stolte C."/>
            <person name="Sykes S."/>
            <person name="Thomson T."/>
            <person name="Walk T."/>
            <person name="White J."/>
            <person name="Yandava C."/>
            <person name="Burger G."/>
            <person name="Gray M.W."/>
            <person name="Holland P.W.H."/>
            <person name="King N."/>
            <person name="Lang F.B.F."/>
            <person name="Roger A.J."/>
            <person name="Ruiz-Trillo I."/>
            <person name="Lander E."/>
            <person name="Nusbaum C."/>
        </authorList>
    </citation>
    <scope>NUCLEOTIDE SEQUENCE [LARGE SCALE GENOMIC DNA]</scope>
    <source>
        <strain evidence="13 14">ATCC 50062</strain>
    </source>
</reference>
<dbReference type="RefSeq" id="XP_013753805.1">
    <property type="nucleotide sequence ID" value="XM_013898351.1"/>
</dbReference>
<dbReference type="EMBL" id="GL349488">
    <property type="protein sequence ID" value="KNC54350.1"/>
    <property type="molecule type" value="Genomic_DNA"/>
</dbReference>
<evidence type="ECO:0000256" key="3">
    <source>
        <dbReference type="ARBA" id="ARBA00022448"/>
    </source>
</evidence>
<feature type="region of interest" description="Disordered" evidence="11">
    <location>
        <begin position="48"/>
        <end position="74"/>
    </location>
</feature>
<evidence type="ECO:0000256" key="10">
    <source>
        <dbReference type="ARBA" id="ARBA00038465"/>
    </source>
</evidence>
<comment type="subcellular location">
    <subcellularLocation>
        <location evidence="1">Cytoplasm</location>
        <location evidence="1">Cytoskeleton</location>
        <location evidence="1">Cilium basal body</location>
    </subcellularLocation>
    <subcellularLocation>
        <location evidence="2">Cytoplasm</location>
        <location evidence="2">Cytoskeleton</location>
        <location evidence="2">Microtubule organizing center</location>
        <location evidence="2">Centrosome</location>
    </subcellularLocation>
</comment>
<accession>A0A0L0DQ05</accession>
<evidence type="ECO:0000256" key="4">
    <source>
        <dbReference type="ARBA" id="ARBA00022490"/>
    </source>
</evidence>
<dbReference type="SUPFAM" id="SSF52821">
    <property type="entry name" value="Rhodanese/Cell cycle control phosphatase"/>
    <property type="match status" value="1"/>
</dbReference>
<feature type="region of interest" description="Disordered" evidence="11">
    <location>
        <begin position="266"/>
        <end position="300"/>
    </location>
</feature>
<dbReference type="InterPro" id="IPR051889">
    <property type="entry name" value="CEP41"/>
</dbReference>
<evidence type="ECO:0000256" key="9">
    <source>
        <dbReference type="ARBA" id="ARBA00023273"/>
    </source>
</evidence>
<dbReference type="GO" id="GO:0005813">
    <property type="term" value="C:centrosome"/>
    <property type="evidence" value="ECO:0007669"/>
    <property type="project" value="UniProtKB-SubCell"/>
</dbReference>
<evidence type="ECO:0000256" key="6">
    <source>
        <dbReference type="ARBA" id="ARBA00022927"/>
    </source>
</evidence>
<evidence type="ECO:0000256" key="7">
    <source>
        <dbReference type="ARBA" id="ARBA00023069"/>
    </source>
</evidence>
<keyword evidence="14" id="KW-1185">Reference proteome</keyword>
<dbReference type="InterPro" id="IPR036873">
    <property type="entry name" value="Rhodanese-like_dom_sf"/>
</dbReference>
<keyword evidence="8" id="KW-0206">Cytoskeleton</keyword>
<proteinExistence type="inferred from homology"/>
<dbReference type="Pfam" id="PF00581">
    <property type="entry name" value="Rhodanese"/>
    <property type="match status" value="1"/>
</dbReference>
<keyword evidence="4" id="KW-0963">Cytoplasm</keyword>
<dbReference type="PANTHER" id="PTHR44390">
    <property type="entry name" value="CENTROSOMAL PROTEIN OF 41 KDA"/>
    <property type="match status" value="1"/>
</dbReference>
<keyword evidence="7" id="KW-0969">Cilium</keyword>